<protein>
    <submittedName>
        <fullName evidence="6">Lipid A hydroxylase LpxO</fullName>
    </submittedName>
</protein>
<dbReference type="EMBL" id="CP056030">
    <property type="protein sequence ID" value="QKZ05163.1"/>
    <property type="molecule type" value="Genomic_DNA"/>
</dbReference>
<evidence type="ECO:0000313" key="7">
    <source>
        <dbReference type="Proteomes" id="UP000509568"/>
    </source>
</evidence>
<evidence type="ECO:0000256" key="1">
    <source>
        <dbReference type="ARBA" id="ARBA00007730"/>
    </source>
</evidence>
<evidence type="ECO:0000256" key="4">
    <source>
        <dbReference type="SAM" id="Phobius"/>
    </source>
</evidence>
<keyword evidence="4" id="KW-0472">Membrane</keyword>
<dbReference type="InterPro" id="IPR027443">
    <property type="entry name" value="IPNS-like_sf"/>
</dbReference>
<feature type="transmembrane region" description="Helical" evidence="4">
    <location>
        <begin position="281"/>
        <end position="298"/>
    </location>
</feature>
<reference evidence="6 7" key="1">
    <citation type="submission" date="2020-06" db="EMBL/GenBank/DDBJ databases">
        <title>Pseudomonas eucalypticola sp. nov., an endophyte of Eucalyptus dunnii leaves with biocontrol ability of eucalyptus leaf blight.</title>
        <authorList>
            <person name="Liu Y."/>
            <person name="Song Z."/>
            <person name="Zeng H."/>
            <person name="Lu M."/>
            <person name="Wang X."/>
            <person name="Lian X."/>
            <person name="Zhang Q."/>
        </authorList>
    </citation>
    <scope>NUCLEOTIDE SEQUENCE [LARGE SCALE GENOMIC DNA]</scope>
    <source>
        <strain evidence="6 7">NP-1</strain>
    </source>
</reference>
<dbReference type="NCBIfam" id="NF033391">
    <property type="entry name" value="lipid_A_LpxO"/>
    <property type="match status" value="1"/>
</dbReference>
<evidence type="ECO:0000313" key="6">
    <source>
        <dbReference type="EMBL" id="QKZ05163.1"/>
    </source>
</evidence>
<dbReference type="Proteomes" id="UP000509568">
    <property type="component" value="Chromosome"/>
</dbReference>
<name>A0A7D5H6I6_9PSED</name>
<dbReference type="KEGG" id="pez:HWQ56_15740"/>
<dbReference type="InterPro" id="IPR007803">
    <property type="entry name" value="Asp/Arg/Pro-Hydrxlase"/>
</dbReference>
<sequence>MKYIILALFICSIVFIHFRGRVRHKFTRQLSDHSSFLAPINAFLYVFSRLPARPYLDVREFPDLSPLQAHWEEIREEGVRLMEMGEIKKSAGHDDVGFNSFFKTGWKRFYLKWYGDSHPSASALCPRTTELLAGIGSVKAAMFAALPPGSRLVRHRDPYAGSYRYHLGLQTPNDPGCYINVDGENYHWRDGEPVMFDETYIHYAENTTEHNRIILFCDIERPLKYRWASAFNRWFSYKVMAAAAAPNNEGDKTGGINRLFSRLYTIRERGKALKKRNRTRYYAEQWAVVAVFVLLFIYL</sequence>
<dbReference type="InterPro" id="IPR047694">
    <property type="entry name" value="Lipid_A_LpxO-like"/>
</dbReference>
<keyword evidence="3" id="KW-0560">Oxidoreductase</keyword>
<dbReference type="Gene3D" id="2.60.120.330">
    <property type="entry name" value="B-lactam Antibiotic, Isopenicillin N Synthase, Chain"/>
    <property type="match status" value="1"/>
</dbReference>
<organism evidence="6 7">
    <name type="scientific">Pseudomonas eucalypticola</name>
    <dbReference type="NCBI Taxonomy" id="2599595"/>
    <lineage>
        <taxon>Bacteria</taxon>
        <taxon>Pseudomonadati</taxon>
        <taxon>Pseudomonadota</taxon>
        <taxon>Gammaproteobacteria</taxon>
        <taxon>Pseudomonadales</taxon>
        <taxon>Pseudomonadaceae</taxon>
        <taxon>Pseudomonas</taxon>
    </lineage>
</organism>
<keyword evidence="7" id="KW-1185">Reference proteome</keyword>
<keyword evidence="4" id="KW-0812">Transmembrane</keyword>
<dbReference type="PANTHER" id="PTHR46332">
    <property type="entry name" value="ASPARTATE BETA-HYDROXYLASE DOMAIN-CONTAINING PROTEIN 2"/>
    <property type="match status" value="1"/>
</dbReference>
<keyword evidence="4" id="KW-1133">Transmembrane helix</keyword>
<dbReference type="Pfam" id="PF05118">
    <property type="entry name" value="Asp_Arg_Hydrox"/>
    <property type="match status" value="1"/>
</dbReference>
<comment type="similarity">
    <text evidence="1">Belongs to the aspartyl/asparaginyl beta-hydroxylase family.</text>
</comment>
<dbReference type="PANTHER" id="PTHR46332:SF5">
    <property type="entry name" value="ASPARTATE BETA-HYDROXYLASE DOMAIN CONTAINING 2"/>
    <property type="match status" value="1"/>
</dbReference>
<feature type="domain" description="Aspartyl/asparaginy/proline hydroxylase" evidence="5">
    <location>
        <begin position="69"/>
        <end position="222"/>
    </location>
</feature>
<proteinExistence type="inferred from homology"/>
<dbReference type="InterPro" id="IPR051821">
    <property type="entry name" value="Asp/Asn_beta-hydroxylase"/>
</dbReference>
<evidence type="ECO:0000256" key="2">
    <source>
        <dbReference type="ARBA" id="ARBA00022964"/>
    </source>
</evidence>
<gene>
    <name evidence="6" type="primary">lpxO</name>
    <name evidence="6" type="ORF">HWQ56_15740</name>
</gene>
<evidence type="ECO:0000256" key="3">
    <source>
        <dbReference type="ARBA" id="ARBA00023002"/>
    </source>
</evidence>
<evidence type="ECO:0000259" key="5">
    <source>
        <dbReference type="Pfam" id="PF05118"/>
    </source>
</evidence>
<dbReference type="AlphaFoldDB" id="A0A7D5H6I6"/>
<keyword evidence="2" id="KW-0223">Dioxygenase</keyword>
<dbReference type="SUPFAM" id="SSF51197">
    <property type="entry name" value="Clavaminate synthase-like"/>
    <property type="match status" value="1"/>
</dbReference>
<dbReference type="RefSeq" id="WP_158158250.1">
    <property type="nucleotide sequence ID" value="NZ_CP056030.1"/>
</dbReference>
<dbReference type="GO" id="GO:0051213">
    <property type="term" value="F:dioxygenase activity"/>
    <property type="evidence" value="ECO:0007669"/>
    <property type="project" value="UniProtKB-KW"/>
</dbReference>
<accession>A0A7D5H6I6</accession>